<feature type="transmembrane region" description="Helical" evidence="7">
    <location>
        <begin position="242"/>
        <end position="259"/>
    </location>
</feature>
<keyword evidence="3" id="KW-1003">Cell membrane</keyword>
<protein>
    <submittedName>
        <fullName evidence="8">Ribose/xylose/arabinose/galactoside ABC-type transport system, permease component</fullName>
    </submittedName>
</protein>
<dbReference type="Proteomes" id="UP000017820">
    <property type="component" value="Unassembled WGS sequence"/>
</dbReference>
<proteinExistence type="inferred from homology"/>
<evidence type="ECO:0000256" key="6">
    <source>
        <dbReference type="ARBA" id="ARBA00023136"/>
    </source>
</evidence>
<gene>
    <name evidence="8" type="ORF">PL2TA16_05317</name>
</gene>
<comment type="subcellular location">
    <subcellularLocation>
        <location evidence="1">Cell inner membrane</location>
        <topology evidence="1">Multi-pass membrane protein</topology>
    </subcellularLocation>
</comment>
<feature type="transmembrane region" description="Helical" evidence="7">
    <location>
        <begin position="66"/>
        <end position="82"/>
    </location>
</feature>
<dbReference type="EMBL" id="AUSV01000092">
    <property type="protein sequence ID" value="ESP91678.1"/>
    <property type="molecule type" value="Genomic_DNA"/>
</dbReference>
<accession>V4HPF2</accession>
<evidence type="ECO:0000256" key="1">
    <source>
        <dbReference type="ARBA" id="ARBA00004429"/>
    </source>
</evidence>
<evidence type="ECO:0000256" key="3">
    <source>
        <dbReference type="ARBA" id="ARBA00022475"/>
    </source>
</evidence>
<dbReference type="AlphaFoldDB" id="V4HPF2"/>
<evidence type="ECO:0000256" key="7">
    <source>
        <dbReference type="SAM" id="Phobius"/>
    </source>
</evidence>
<feature type="transmembrane region" description="Helical" evidence="7">
    <location>
        <begin position="88"/>
        <end position="106"/>
    </location>
</feature>
<reference evidence="8 9" key="1">
    <citation type="submission" date="2013-07" db="EMBL/GenBank/DDBJ databases">
        <title>Draft genome sequence of Pseudoalteromonas luteoviolacea 2ta16.</title>
        <authorList>
            <person name="Allen E.E."/>
            <person name="Azam F."/>
            <person name="Podell S."/>
        </authorList>
    </citation>
    <scope>NUCLEOTIDE SEQUENCE [LARGE SCALE GENOMIC DNA]</scope>
    <source>
        <strain evidence="8 9">2ta16</strain>
    </source>
</reference>
<name>V4HPF2_PSEL2</name>
<organism evidence="8 9">
    <name type="scientific">Pseudoalteromonas luteoviolacea (strain 2ta16)</name>
    <dbReference type="NCBI Taxonomy" id="1353533"/>
    <lineage>
        <taxon>Bacteria</taxon>
        <taxon>Pseudomonadati</taxon>
        <taxon>Pseudomonadota</taxon>
        <taxon>Gammaproteobacteria</taxon>
        <taxon>Alteromonadales</taxon>
        <taxon>Pseudoalteromonadaceae</taxon>
        <taxon>Pseudoalteromonas</taxon>
    </lineage>
</organism>
<feature type="transmembrane region" description="Helical" evidence="7">
    <location>
        <begin position="209"/>
        <end position="227"/>
    </location>
</feature>
<feature type="transmembrane region" description="Helical" evidence="7">
    <location>
        <begin position="113"/>
        <end position="131"/>
    </location>
</feature>
<keyword evidence="4 7" id="KW-0812">Transmembrane</keyword>
<dbReference type="GO" id="GO:0022857">
    <property type="term" value="F:transmembrane transporter activity"/>
    <property type="evidence" value="ECO:0007669"/>
    <property type="project" value="InterPro"/>
</dbReference>
<evidence type="ECO:0000256" key="2">
    <source>
        <dbReference type="ARBA" id="ARBA00007942"/>
    </source>
</evidence>
<comment type="caution">
    <text evidence="8">The sequence shown here is derived from an EMBL/GenBank/DDBJ whole genome shotgun (WGS) entry which is preliminary data.</text>
</comment>
<dbReference type="PANTHER" id="PTHR32196">
    <property type="entry name" value="ABC TRANSPORTER PERMEASE PROTEIN YPHD-RELATED-RELATED"/>
    <property type="match status" value="1"/>
</dbReference>
<comment type="similarity">
    <text evidence="2">Belongs to the binding-protein-dependent transport system permease family. AraH/RbsC subfamily.</text>
</comment>
<feature type="transmembrane region" description="Helical" evidence="7">
    <location>
        <begin position="12"/>
        <end position="32"/>
    </location>
</feature>
<evidence type="ECO:0000256" key="4">
    <source>
        <dbReference type="ARBA" id="ARBA00022692"/>
    </source>
</evidence>
<dbReference type="PATRIC" id="fig|1353533.3.peg.3915"/>
<sequence>MMHVKLTAHTLVYYAFAITMLIFTVLLSHTAFFTTANLLNILMQTSPIVVMAIGLSFALSVGHIDLSIGAIVAICGLVAAMLLQSYGITIAVVVSLLLGGLIGALNGYLCERLGIPSLIVTLGMLGFLTGFSRQLSGLQSIPIIDPQFISLFGQGTVIGIPSQILWLAGLVFLAHTILNKLRFGRHLFAVGASKPAAHSMGLVVSRIRVCAMALSGGFAALAGLLYAGRMQSARYAIGESDLMALIAAVALGGCSLLGGRVNIIGVLLGVWLIGCINNGLILSGFSSNEQMMVKGIILIAAVIVTSKVNK</sequence>
<keyword evidence="6 7" id="KW-0472">Membrane</keyword>
<keyword evidence="5 7" id="KW-1133">Transmembrane helix</keyword>
<feature type="transmembrane region" description="Helical" evidence="7">
    <location>
        <begin position="266"/>
        <end position="285"/>
    </location>
</feature>
<evidence type="ECO:0000256" key="5">
    <source>
        <dbReference type="ARBA" id="ARBA00022989"/>
    </source>
</evidence>
<feature type="transmembrane region" description="Helical" evidence="7">
    <location>
        <begin position="38"/>
        <end position="59"/>
    </location>
</feature>
<dbReference type="GO" id="GO:0005886">
    <property type="term" value="C:plasma membrane"/>
    <property type="evidence" value="ECO:0007669"/>
    <property type="project" value="UniProtKB-SubCell"/>
</dbReference>
<dbReference type="InterPro" id="IPR001851">
    <property type="entry name" value="ABC_transp_permease"/>
</dbReference>
<dbReference type="RefSeq" id="WP_023400771.1">
    <property type="nucleotide sequence ID" value="NZ_AUSV01000092.1"/>
</dbReference>
<evidence type="ECO:0000313" key="8">
    <source>
        <dbReference type="EMBL" id="ESP91678.1"/>
    </source>
</evidence>
<dbReference type="CDD" id="cd06579">
    <property type="entry name" value="TM_PBP1_transp_AraH_like"/>
    <property type="match status" value="1"/>
</dbReference>
<evidence type="ECO:0000313" key="9">
    <source>
        <dbReference type="Proteomes" id="UP000017820"/>
    </source>
</evidence>
<feature type="transmembrane region" description="Helical" evidence="7">
    <location>
        <begin position="151"/>
        <end position="178"/>
    </location>
</feature>
<dbReference type="Pfam" id="PF02653">
    <property type="entry name" value="BPD_transp_2"/>
    <property type="match status" value="1"/>
</dbReference>